<evidence type="ECO:0000259" key="2">
    <source>
        <dbReference type="Pfam" id="PF04734"/>
    </source>
</evidence>
<feature type="chain" id="PRO_5012162182" evidence="1">
    <location>
        <begin position="21"/>
        <end position="482"/>
    </location>
</feature>
<dbReference type="InterPro" id="IPR031329">
    <property type="entry name" value="NEUT/ALK_ceramidase_N"/>
</dbReference>
<evidence type="ECO:0000313" key="4">
    <source>
        <dbReference type="Proteomes" id="UP000187735"/>
    </source>
</evidence>
<evidence type="ECO:0000313" key="3">
    <source>
        <dbReference type="EMBL" id="APZ96968.1"/>
    </source>
</evidence>
<proteinExistence type="predicted"/>
<dbReference type="RefSeq" id="WP_083732500.1">
    <property type="nucleotide sequence ID" value="NZ_CP017641.1"/>
</dbReference>
<dbReference type="EMBL" id="CP017641">
    <property type="protein sequence ID" value="APZ96968.1"/>
    <property type="molecule type" value="Genomic_DNA"/>
</dbReference>
<protein>
    <submittedName>
        <fullName evidence="3">Neutral ceramidase</fullName>
        <ecNumber evidence="3">3.5.1.23</ecNumber>
    </submittedName>
</protein>
<dbReference type="GO" id="GO:0017040">
    <property type="term" value="F:N-acylsphingosine amidohydrolase activity"/>
    <property type="evidence" value="ECO:0007669"/>
    <property type="project" value="UniProtKB-EC"/>
</dbReference>
<dbReference type="Proteomes" id="UP000187735">
    <property type="component" value="Chromosome"/>
</dbReference>
<dbReference type="STRING" id="1891926.Fuma_06644"/>
<reference evidence="3 4" key="1">
    <citation type="journal article" date="2016" name="Front. Microbiol.">
        <title>Fuerstia marisgermanicae gen. nov., sp. nov., an Unusual Member of the Phylum Planctomycetes from the German Wadden Sea.</title>
        <authorList>
            <person name="Kohn T."/>
            <person name="Heuer A."/>
            <person name="Jogler M."/>
            <person name="Vollmers J."/>
            <person name="Boedeker C."/>
            <person name="Bunk B."/>
            <person name="Rast P."/>
            <person name="Borchert D."/>
            <person name="Glockner I."/>
            <person name="Freese H.M."/>
            <person name="Klenk H.P."/>
            <person name="Overmann J."/>
            <person name="Kaster A.K."/>
            <person name="Rohde M."/>
            <person name="Wiegand S."/>
            <person name="Jogler C."/>
        </authorList>
    </citation>
    <scope>NUCLEOTIDE SEQUENCE [LARGE SCALE GENOMIC DNA]</scope>
    <source>
        <strain evidence="3 4">NH11</strain>
    </source>
</reference>
<keyword evidence="3" id="KW-0378">Hydrolase</keyword>
<accession>A0A1P8WSD5</accession>
<keyword evidence="4" id="KW-1185">Reference proteome</keyword>
<evidence type="ECO:0000256" key="1">
    <source>
        <dbReference type="SAM" id="SignalP"/>
    </source>
</evidence>
<dbReference type="AlphaFoldDB" id="A0A1P8WSD5"/>
<dbReference type="OrthoDB" id="9790058at2"/>
<dbReference type="Pfam" id="PF04734">
    <property type="entry name" value="Ceramidase_alk"/>
    <property type="match status" value="1"/>
</dbReference>
<keyword evidence="1" id="KW-0732">Signal</keyword>
<organism evidence="3 4">
    <name type="scientific">Fuerstiella marisgermanici</name>
    <dbReference type="NCBI Taxonomy" id="1891926"/>
    <lineage>
        <taxon>Bacteria</taxon>
        <taxon>Pseudomonadati</taxon>
        <taxon>Planctomycetota</taxon>
        <taxon>Planctomycetia</taxon>
        <taxon>Planctomycetales</taxon>
        <taxon>Planctomycetaceae</taxon>
        <taxon>Fuerstiella</taxon>
    </lineage>
</organism>
<feature type="domain" description="Neutral/alkaline non-lysosomal ceramidase N-terminal" evidence="2">
    <location>
        <begin position="24"/>
        <end position="230"/>
    </location>
</feature>
<gene>
    <name evidence="3" type="ORF">Fuma_06644</name>
</gene>
<feature type="signal peptide" evidence="1">
    <location>
        <begin position="1"/>
        <end position="20"/>
    </location>
</feature>
<dbReference type="EC" id="3.5.1.23" evidence="3"/>
<name>A0A1P8WSD5_9PLAN</name>
<sequence length="482" mass="51813" precursor="true">MLRRLCLLIAFLYFTIPVSADPLHVGMAETDITPPMGFPISGYYHERLADGTLDPLKAKAVVFRQGDQSAAFVVGDLTGIDRDLYVEVRRLAAKATGIPEAHIVVSGTHSHTAPDYTAHLYRYLAKKPADRDADAYAAKLVGGMVGAIEEAYKSATPAVVQAGSGQQELPVAFNRRFVMTDGSVKTWQKLDNPKVVKAAGPIDPEIGLLRILSEDGNKTVGVVSNFALHLDTTGGTRWSGDYPYYIEQTLKKAIGEDIVSVFGAGTCGDINHSDPSRAERNKTDVIGNSLGDAIVKALPELKPIPSPTLRVHSTTVQLPLQEVTEHDVKRAQKLIPIAKAGGKVEFFDLVSAYNAIMLDQMQNTPSLVTPSDYLSWGLTHEWTGVGSTLPVEVTTMAIGDDAAIVFLPGEVFVDLGLAIKRASPYRTTLIIELSNCVETAYIPTRAAYAGGSYEVTNSCVQPGSGEMLVEAALSLLRKSAAE</sequence>
<dbReference type="KEGG" id="fmr:Fuma_06644"/>